<keyword evidence="1" id="KW-0812">Transmembrane</keyword>
<dbReference type="Proteomes" id="UP001243623">
    <property type="component" value="Chromosome"/>
</dbReference>
<feature type="transmembrane region" description="Helical" evidence="1">
    <location>
        <begin position="12"/>
        <end position="43"/>
    </location>
</feature>
<name>A0A9Y2ESW7_9FIRM</name>
<evidence type="ECO:0000313" key="3">
    <source>
        <dbReference type="Proteomes" id="UP001243623"/>
    </source>
</evidence>
<dbReference type="RefSeq" id="WP_147667744.1">
    <property type="nucleotide sequence ID" value="NZ_CP120678.1"/>
</dbReference>
<protein>
    <submittedName>
        <fullName evidence="2">Uncharacterized protein</fullName>
    </submittedName>
</protein>
<dbReference type="KEGG" id="sgbi:P3F81_03745"/>
<organism evidence="2 3">
    <name type="scientific">Selenobaculum gibii</name>
    <dbReference type="NCBI Taxonomy" id="3054208"/>
    <lineage>
        <taxon>Bacteria</taxon>
        <taxon>Bacillati</taxon>
        <taxon>Bacillota</taxon>
        <taxon>Negativicutes</taxon>
        <taxon>Selenomonadales</taxon>
        <taxon>Selenomonadaceae</taxon>
        <taxon>Selenobaculum</taxon>
    </lineage>
</organism>
<sequence length="104" mass="11622">MKNVTIQLLTVFVISGILKCIFLSSFASIFIDLAVLGAIYILLRRQYPYYSIKKIMLYISGMTVVSILVDIGILRADIGNLIILAILGWMFFGGGNIIGGYRRR</sequence>
<keyword evidence="1" id="KW-1133">Transmembrane helix</keyword>
<evidence type="ECO:0000256" key="1">
    <source>
        <dbReference type="SAM" id="Phobius"/>
    </source>
</evidence>
<dbReference type="AlphaFoldDB" id="A0A9Y2ESW7"/>
<reference evidence="2" key="1">
    <citation type="submission" date="2023-03" db="EMBL/GenBank/DDBJ databases">
        <title>Selenobaculum gbiensis gen. nov. sp. nov., a new bacterium isolated from the gut microbiota of IBD patient.</title>
        <authorList>
            <person name="Yeo S."/>
            <person name="Park H."/>
            <person name="Huh C.S."/>
        </authorList>
    </citation>
    <scope>NUCLEOTIDE SEQUENCE</scope>
    <source>
        <strain evidence="2">ICN-92133</strain>
    </source>
</reference>
<feature type="transmembrane region" description="Helical" evidence="1">
    <location>
        <begin position="81"/>
        <end position="101"/>
    </location>
</feature>
<dbReference type="EMBL" id="CP120678">
    <property type="protein sequence ID" value="WIW71433.1"/>
    <property type="molecule type" value="Genomic_DNA"/>
</dbReference>
<proteinExistence type="predicted"/>
<feature type="transmembrane region" description="Helical" evidence="1">
    <location>
        <begin position="55"/>
        <end position="75"/>
    </location>
</feature>
<keyword evidence="3" id="KW-1185">Reference proteome</keyword>
<evidence type="ECO:0000313" key="2">
    <source>
        <dbReference type="EMBL" id="WIW71433.1"/>
    </source>
</evidence>
<gene>
    <name evidence="2" type="ORF">P3F81_03745</name>
</gene>
<accession>A0A9Y2ESW7</accession>
<keyword evidence="1" id="KW-0472">Membrane</keyword>